<proteinExistence type="predicted"/>
<sequence length="78" mass="8502">MIRLADPLFAIAIGSTSAVLRIQRDLRDQTVQTQSVTPSGITATATAGAKREDVSFTKIAEIGARRVGRWWRGDFQGL</sequence>
<dbReference type="AlphaFoldDB" id="A0A364L4B0"/>
<comment type="caution">
    <text evidence="1">The sequence shown here is derived from an EMBL/GenBank/DDBJ whole genome shotgun (WGS) entry which is preliminary data.</text>
</comment>
<protein>
    <submittedName>
        <fullName evidence="1">Uncharacterized protein</fullName>
    </submittedName>
</protein>
<dbReference type="Proteomes" id="UP000249363">
    <property type="component" value="Unassembled WGS sequence"/>
</dbReference>
<dbReference type="OrthoDB" id="2155101at2759"/>
<organism evidence="1 2">
    <name type="scientific">Talaromyces amestolkiae</name>
    <dbReference type="NCBI Taxonomy" id="1196081"/>
    <lineage>
        <taxon>Eukaryota</taxon>
        <taxon>Fungi</taxon>
        <taxon>Dikarya</taxon>
        <taxon>Ascomycota</taxon>
        <taxon>Pezizomycotina</taxon>
        <taxon>Eurotiomycetes</taxon>
        <taxon>Eurotiomycetidae</taxon>
        <taxon>Eurotiales</taxon>
        <taxon>Trichocomaceae</taxon>
        <taxon>Talaromyces</taxon>
        <taxon>Talaromyces sect. Talaromyces</taxon>
    </lineage>
</organism>
<dbReference type="EMBL" id="MIKG01000012">
    <property type="protein sequence ID" value="RAO70649.1"/>
    <property type="molecule type" value="Genomic_DNA"/>
</dbReference>
<accession>A0A364L4B0</accession>
<evidence type="ECO:0000313" key="1">
    <source>
        <dbReference type="EMBL" id="RAO70649.1"/>
    </source>
</evidence>
<keyword evidence="2" id="KW-1185">Reference proteome</keyword>
<dbReference type="RefSeq" id="XP_040735165.1">
    <property type="nucleotide sequence ID" value="XM_040879272.1"/>
</dbReference>
<gene>
    <name evidence="1" type="ORF">BHQ10_006661</name>
</gene>
<name>A0A364L4B0_TALAM</name>
<dbReference type="GeneID" id="63795877"/>
<reference evidence="1 2" key="1">
    <citation type="journal article" date="2017" name="Biotechnol. Biofuels">
        <title>Differential beta-glucosidase expression as a function of carbon source availability in Talaromyces amestolkiae: a genomic and proteomic approach.</title>
        <authorList>
            <person name="de Eugenio L.I."/>
            <person name="Mendez-Liter J.A."/>
            <person name="Nieto-Dominguez M."/>
            <person name="Alonso L."/>
            <person name="Gil-Munoz J."/>
            <person name="Barriuso J."/>
            <person name="Prieto A."/>
            <person name="Martinez M.J."/>
        </authorList>
    </citation>
    <scope>NUCLEOTIDE SEQUENCE [LARGE SCALE GENOMIC DNA]</scope>
    <source>
        <strain evidence="1 2">CIB</strain>
    </source>
</reference>
<evidence type="ECO:0000313" key="2">
    <source>
        <dbReference type="Proteomes" id="UP000249363"/>
    </source>
</evidence>